<reference evidence="2" key="1">
    <citation type="submission" date="2022-03" db="EMBL/GenBank/DDBJ databases">
        <authorList>
            <person name="Sayadi A."/>
        </authorList>
    </citation>
    <scope>NUCLEOTIDE SEQUENCE</scope>
</reference>
<evidence type="ECO:0000256" key="1">
    <source>
        <dbReference type="SAM" id="MobiDB-lite"/>
    </source>
</evidence>
<dbReference type="PANTHER" id="PTHR13621">
    <property type="entry name" value="PROLINE-RICH PROTEIN PRCC"/>
    <property type="match status" value="1"/>
</dbReference>
<dbReference type="InterPro" id="IPR018800">
    <property type="entry name" value="PRCC"/>
</dbReference>
<organism evidence="2 3">
    <name type="scientific">Acanthoscelides obtectus</name>
    <name type="common">Bean weevil</name>
    <name type="synonym">Bruchus obtectus</name>
    <dbReference type="NCBI Taxonomy" id="200917"/>
    <lineage>
        <taxon>Eukaryota</taxon>
        <taxon>Metazoa</taxon>
        <taxon>Ecdysozoa</taxon>
        <taxon>Arthropoda</taxon>
        <taxon>Hexapoda</taxon>
        <taxon>Insecta</taxon>
        <taxon>Pterygota</taxon>
        <taxon>Neoptera</taxon>
        <taxon>Endopterygota</taxon>
        <taxon>Coleoptera</taxon>
        <taxon>Polyphaga</taxon>
        <taxon>Cucujiformia</taxon>
        <taxon>Chrysomeloidea</taxon>
        <taxon>Chrysomelidae</taxon>
        <taxon>Bruchinae</taxon>
        <taxon>Bruchini</taxon>
        <taxon>Acanthoscelides</taxon>
    </lineage>
</organism>
<feature type="region of interest" description="Disordered" evidence="1">
    <location>
        <begin position="231"/>
        <end position="250"/>
    </location>
</feature>
<dbReference type="GO" id="GO:0005634">
    <property type="term" value="C:nucleus"/>
    <property type="evidence" value="ECO:0007669"/>
    <property type="project" value="TreeGrafter"/>
</dbReference>
<gene>
    <name evidence="2" type="ORF">ACAOBT_LOCUS1043</name>
</gene>
<feature type="compositionally biased region" description="Acidic residues" evidence="1">
    <location>
        <begin position="241"/>
        <end position="250"/>
    </location>
</feature>
<evidence type="ECO:0008006" key="4">
    <source>
        <dbReference type="Google" id="ProtNLM"/>
    </source>
</evidence>
<dbReference type="PANTHER" id="PTHR13621:SF2">
    <property type="entry name" value="PROLINE-RICH PROTEIN PRCC"/>
    <property type="match status" value="1"/>
</dbReference>
<evidence type="ECO:0000313" key="2">
    <source>
        <dbReference type="EMBL" id="CAH1955366.1"/>
    </source>
</evidence>
<dbReference type="AlphaFoldDB" id="A0A9P0NWB7"/>
<accession>A0A9P0NWB7</accession>
<dbReference type="Pfam" id="PF10253">
    <property type="entry name" value="PRCC"/>
    <property type="match status" value="1"/>
</dbReference>
<dbReference type="EMBL" id="CAKOFQ010006660">
    <property type="protein sequence ID" value="CAH1955366.1"/>
    <property type="molecule type" value="Genomic_DNA"/>
</dbReference>
<dbReference type="OrthoDB" id="206969at2759"/>
<dbReference type="Proteomes" id="UP001152888">
    <property type="component" value="Unassembled WGS sequence"/>
</dbReference>
<keyword evidence="3" id="KW-1185">Reference proteome</keyword>
<proteinExistence type="predicted"/>
<name>A0A9P0NWB7_ACAOB</name>
<evidence type="ECO:0000313" key="3">
    <source>
        <dbReference type="Proteomes" id="UP001152888"/>
    </source>
</evidence>
<protein>
    <recommendedName>
        <fullName evidence="4">Proline-rich protein PRCC</fullName>
    </recommendedName>
</protein>
<comment type="caution">
    <text evidence="2">The sequence shown here is derived from an EMBL/GenBank/DDBJ whole genome shotgun (WGS) entry which is preliminary data.</text>
</comment>
<sequence length="402" mass="45095">MIRRLCYVVVLDLDNEKKMALVAYDYSDNENEEEADEETGASCVEINKNPQVSALKHNQTNKENHGEVSNNVVEITTNKDSAPTTISISENSTTEPVVESSLFVKLPETKRSIGVIEEDQIEDFIPRPKPPKVKEKVKILIPSLSELADIEDDEPVAKKAKPSSKGSGLMSLLPPVKSSVLSTKSFVPNVVANKTKQTRANDKSSTSSSTMIPHVIRTHAEVKKTQLMHKLQGKSLPGSQESDDDDEDDVEIPETFDDEMWQKVCGRSKPTSAIIEHNGPEQPMFVEPVNIAPEPEKPYDGLDNKAFKELVGRTKRPIGNIKLIDINEEDVLPERELWMTKALTDPEMEPKKEAENPVDPTRRRKHHITYLAQQAKANEQELQNSWASSKNNRMMSRAKYGF</sequence>